<dbReference type="CDD" id="cd01065">
    <property type="entry name" value="NAD_bind_Shikimate_DH"/>
    <property type="match status" value="1"/>
</dbReference>
<dbReference type="InterPro" id="IPR036291">
    <property type="entry name" value="NAD(P)-bd_dom_sf"/>
</dbReference>
<dbReference type="AlphaFoldDB" id="A0A1T4X7F6"/>
<dbReference type="Gene3D" id="3.40.50.720">
    <property type="entry name" value="NAD(P)-binding Rossmann-like Domain"/>
    <property type="match status" value="1"/>
</dbReference>
<name>A0A1T4X7F6_9MICO</name>
<evidence type="ECO:0000256" key="2">
    <source>
        <dbReference type="ARBA" id="ARBA00023141"/>
    </source>
</evidence>
<keyword evidence="2" id="KW-0057">Aromatic amino acid biosynthesis</keyword>
<evidence type="ECO:0000313" key="5">
    <source>
        <dbReference type="Proteomes" id="UP000189735"/>
    </source>
</evidence>
<dbReference type="PANTHER" id="PTHR21089">
    <property type="entry name" value="SHIKIMATE DEHYDROGENASE"/>
    <property type="match status" value="1"/>
</dbReference>
<reference evidence="5" key="1">
    <citation type="submission" date="2017-02" db="EMBL/GenBank/DDBJ databases">
        <authorList>
            <person name="Varghese N."/>
            <person name="Submissions S."/>
        </authorList>
    </citation>
    <scope>NUCLEOTIDE SEQUENCE [LARGE SCALE GENOMIC DNA]</scope>
    <source>
        <strain evidence="5">VKM Ac-2052</strain>
    </source>
</reference>
<dbReference type="InterPro" id="IPR046346">
    <property type="entry name" value="Aminoacid_DH-like_N_sf"/>
</dbReference>
<gene>
    <name evidence="4" type="ORF">SAMN06295879_0692</name>
</gene>
<dbReference type="InterPro" id="IPR013708">
    <property type="entry name" value="Shikimate_DH-bd_N"/>
</dbReference>
<keyword evidence="2" id="KW-0028">Amino-acid biosynthesis</keyword>
<evidence type="ECO:0000256" key="1">
    <source>
        <dbReference type="ARBA" id="ARBA00004871"/>
    </source>
</evidence>
<dbReference type="GO" id="GO:0050661">
    <property type="term" value="F:NADP binding"/>
    <property type="evidence" value="ECO:0007669"/>
    <property type="project" value="TreeGrafter"/>
</dbReference>
<dbReference type="GO" id="GO:0004764">
    <property type="term" value="F:shikimate 3-dehydrogenase (NADP+) activity"/>
    <property type="evidence" value="ECO:0007669"/>
    <property type="project" value="InterPro"/>
</dbReference>
<sequence>MTHSSMPAASTRRLAVLGSPIAHSLSPRLHDAAYAVLGLDWRYDAVDVSENDLAPFVEERSDEWLGLSLTMPLKHSIRPLLDHRDELSVLTGSTNTVRFSRAGGERRLDGFNTDVGGIVRALAEKSISTARHVAILGAGATAASAIVAAAQLGAEHVSILARSPEKAEGLRQIAHTAGTSVAILPLTASSFDVIDASLVISTLPGTAEPAVLLRASTLPARSDLLDVAYHPWPSALGTIWTASDRTVVSGLRMLIHQALLQIRIFVNADPALPLPDESTVLAAMESSVSDPDVPRAR</sequence>
<dbReference type="GO" id="GO:0019632">
    <property type="term" value="P:shikimate metabolic process"/>
    <property type="evidence" value="ECO:0007669"/>
    <property type="project" value="TreeGrafter"/>
</dbReference>
<proteinExistence type="predicted"/>
<comment type="pathway">
    <text evidence="1">Metabolic intermediate biosynthesis; chorismate biosynthesis; chorismate from D-erythrose 4-phosphate and phosphoenolpyruvate: step 4/7.</text>
</comment>
<organism evidence="4 5">
    <name type="scientific">Agreia bicolorata</name>
    <dbReference type="NCBI Taxonomy" id="110935"/>
    <lineage>
        <taxon>Bacteria</taxon>
        <taxon>Bacillati</taxon>
        <taxon>Actinomycetota</taxon>
        <taxon>Actinomycetes</taxon>
        <taxon>Micrococcales</taxon>
        <taxon>Microbacteriaceae</taxon>
        <taxon>Agreia</taxon>
    </lineage>
</organism>
<evidence type="ECO:0000259" key="3">
    <source>
        <dbReference type="Pfam" id="PF08501"/>
    </source>
</evidence>
<protein>
    <submittedName>
        <fullName evidence="4">Shikimate dehydrogenase</fullName>
    </submittedName>
</protein>
<dbReference type="GO" id="GO:0009423">
    <property type="term" value="P:chorismate biosynthetic process"/>
    <property type="evidence" value="ECO:0007669"/>
    <property type="project" value="TreeGrafter"/>
</dbReference>
<accession>A0A1T4X7F6</accession>
<dbReference type="GO" id="GO:0009073">
    <property type="term" value="P:aromatic amino acid family biosynthetic process"/>
    <property type="evidence" value="ECO:0007669"/>
    <property type="project" value="UniProtKB-KW"/>
</dbReference>
<dbReference type="InterPro" id="IPR022893">
    <property type="entry name" value="Shikimate_DH_fam"/>
</dbReference>
<dbReference type="SUPFAM" id="SSF53223">
    <property type="entry name" value="Aminoacid dehydrogenase-like, N-terminal domain"/>
    <property type="match status" value="1"/>
</dbReference>
<dbReference type="Gene3D" id="3.40.50.10860">
    <property type="entry name" value="Leucine Dehydrogenase, chain A, domain 1"/>
    <property type="match status" value="1"/>
</dbReference>
<evidence type="ECO:0000313" key="4">
    <source>
        <dbReference type="EMBL" id="SKA85048.1"/>
    </source>
</evidence>
<dbReference type="Proteomes" id="UP000189735">
    <property type="component" value="Unassembled WGS sequence"/>
</dbReference>
<dbReference type="PANTHER" id="PTHR21089:SF1">
    <property type="entry name" value="BIFUNCTIONAL 3-DEHYDROQUINATE DEHYDRATASE_SHIKIMATE DEHYDROGENASE, CHLOROPLASTIC"/>
    <property type="match status" value="1"/>
</dbReference>
<dbReference type="Pfam" id="PF08501">
    <property type="entry name" value="Shikimate_dh_N"/>
    <property type="match status" value="1"/>
</dbReference>
<dbReference type="SUPFAM" id="SSF51735">
    <property type="entry name" value="NAD(P)-binding Rossmann-fold domains"/>
    <property type="match status" value="1"/>
</dbReference>
<dbReference type="RefSeq" id="WP_244893136.1">
    <property type="nucleotide sequence ID" value="NZ_FUYG01000002.1"/>
</dbReference>
<dbReference type="EMBL" id="FUYG01000002">
    <property type="protein sequence ID" value="SKA85048.1"/>
    <property type="molecule type" value="Genomic_DNA"/>
</dbReference>
<dbReference type="GO" id="GO:0005829">
    <property type="term" value="C:cytosol"/>
    <property type="evidence" value="ECO:0007669"/>
    <property type="project" value="TreeGrafter"/>
</dbReference>
<feature type="domain" description="Shikimate dehydrogenase substrate binding N-terminal" evidence="3">
    <location>
        <begin position="16"/>
        <end position="97"/>
    </location>
</feature>